<dbReference type="AlphaFoldDB" id="A0A0G1C1D4"/>
<dbReference type="GO" id="GO:0016740">
    <property type="term" value="F:transferase activity"/>
    <property type="evidence" value="ECO:0007669"/>
    <property type="project" value="UniProtKB-KW"/>
</dbReference>
<dbReference type="CDD" id="cd03801">
    <property type="entry name" value="GT4_PimA-like"/>
    <property type="match status" value="1"/>
</dbReference>
<reference evidence="2 3" key="1">
    <citation type="journal article" date="2015" name="Nature">
        <title>rRNA introns, odd ribosomes, and small enigmatic genomes across a large radiation of phyla.</title>
        <authorList>
            <person name="Brown C.T."/>
            <person name="Hug L.A."/>
            <person name="Thomas B.C."/>
            <person name="Sharon I."/>
            <person name="Castelle C.J."/>
            <person name="Singh A."/>
            <person name="Wilkins M.J."/>
            <person name="Williams K.H."/>
            <person name="Banfield J.F."/>
        </authorList>
    </citation>
    <scope>NUCLEOTIDE SEQUENCE [LARGE SCALE GENOMIC DNA]</scope>
</reference>
<dbReference type="SUPFAM" id="SSF53756">
    <property type="entry name" value="UDP-Glycosyltransferase/glycogen phosphorylase"/>
    <property type="match status" value="1"/>
</dbReference>
<proteinExistence type="predicted"/>
<dbReference type="InterPro" id="IPR028098">
    <property type="entry name" value="Glyco_trans_4-like_N"/>
</dbReference>
<protein>
    <submittedName>
        <fullName evidence="2">Glycosyl transferase group 1</fullName>
    </submittedName>
</protein>
<evidence type="ECO:0000313" key="2">
    <source>
        <dbReference type="EMBL" id="KKS79352.1"/>
    </source>
</evidence>
<dbReference type="EMBL" id="LCEW01000036">
    <property type="protein sequence ID" value="KKS79352.1"/>
    <property type="molecule type" value="Genomic_DNA"/>
</dbReference>
<dbReference type="PANTHER" id="PTHR12526:SF630">
    <property type="entry name" value="GLYCOSYLTRANSFERASE"/>
    <property type="match status" value="1"/>
</dbReference>
<dbReference type="Proteomes" id="UP000034213">
    <property type="component" value="Unassembled WGS sequence"/>
</dbReference>
<dbReference type="STRING" id="1618369.UV54_C0036G0004"/>
<evidence type="ECO:0000313" key="3">
    <source>
        <dbReference type="Proteomes" id="UP000034213"/>
    </source>
</evidence>
<keyword evidence="2" id="KW-0808">Transferase</keyword>
<sequence>MKILMLTPYLPYPLHSGGQIRSYNLIKNLSQKHQITLFSFIRSKQEKKHTAELKKYCTKVTVFKRRQAWDPRNILISALTPYPFLVSIYLSKQIKNAIRQELTKNYDLIHAETFYVMPNLPKPTNIPTLLVEQTIEYMVYQRFVEDFKFFFLKPLLYFDVLKIKLWEKYFWQKATRLAAMSQSDKQIMVTSVKDRKVDVVANGVDIQYFAKSNQSSSLPQTILFVGNFKWLPNKDAAKFLATDIWPKIHQTLPQAQLWIVGRNPTQEILNLSNQANVTVSGQVNDIREAFKKASVLLAPIRNGRGTKYKVLEAMASQVPVVTTKLGIEGIAAVNQSSVMIAETADSLANKTIQVLTDRNLAQKLASNGKKLVYNQYNWQVISKELDQIYQQLGGA</sequence>
<comment type="caution">
    <text evidence="2">The sequence shown here is derived from an EMBL/GenBank/DDBJ whole genome shotgun (WGS) entry which is preliminary data.</text>
</comment>
<dbReference type="Pfam" id="PF13692">
    <property type="entry name" value="Glyco_trans_1_4"/>
    <property type="match status" value="1"/>
</dbReference>
<feature type="domain" description="Glycosyltransferase subfamily 4-like N-terminal" evidence="1">
    <location>
        <begin position="17"/>
        <end position="207"/>
    </location>
</feature>
<dbReference type="Gene3D" id="3.40.50.2000">
    <property type="entry name" value="Glycogen Phosphorylase B"/>
    <property type="match status" value="2"/>
</dbReference>
<organism evidence="2 3">
    <name type="scientific">Candidatus Beckwithbacteria bacterium GW2011_GWA2_43_10</name>
    <dbReference type="NCBI Taxonomy" id="1618369"/>
    <lineage>
        <taxon>Bacteria</taxon>
        <taxon>Candidatus Beckwithiibacteriota</taxon>
    </lineage>
</organism>
<dbReference type="PANTHER" id="PTHR12526">
    <property type="entry name" value="GLYCOSYLTRANSFERASE"/>
    <property type="match status" value="1"/>
</dbReference>
<evidence type="ECO:0000259" key="1">
    <source>
        <dbReference type="Pfam" id="PF13439"/>
    </source>
</evidence>
<gene>
    <name evidence="2" type="ORF">UV54_C0036G0004</name>
</gene>
<name>A0A0G1C1D4_9BACT</name>
<accession>A0A0G1C1D4</accession>
<dbReference type="Pfam" id="PF13439">
    <property type="entry name" value="Glyco_transf_4"/>
    <property type="match status" value="1"/>
</dbReference>